<keyword evidence="5" id="KW-0732">Signal</keyword>
<protein>
    <recommendedName>
        <fullName evidence="6">PET hydrolase/cutinase-like domain-containing protein</fullName>
    </recommendedName>
</protein>
<dbReference type="STRING" id="1117702.AQZ52_11360"/>
<dbReference type="SUPFAM" id="SSF53474">
    <property type="entry name" value="alpha/beta-Hydrolases"/>
    <property type="match status" value="1"/>
</dbReference>
<gene>
    <name evidence="7" type="ORF">AQZ52_11360</name>
</gene>
<evidence type="ECO:0000256" key="1">
    <source>
        <dbReference type="ARBA" id="ARBA00022801"/>
    </source>
</evidence>
<evidence type="ECO:0000313" key="7">
    <source>
        <dbReference type="EMBL" id="KUR71254.1"/>
    </source>
</evidence>
<proteinExistence type="predicted"/>
<dbReference type="Proteomes" id="UP000058012">
    <property type="component" value="Unassembled WGS sequence"/>
</dbReference>
<dbReference type="PANTHER" id="PTHR10272">
    <property type="entry name" value="PLATELET-ACTIVATING FACTOR ACETYLHYDROLASE"/>
    <property type="match status" value="1"/>
</dbReference>
<dbReference type="AlphaFoldDB" id="A0A124JUH7"/>
<reference evidence="7 8" key="1">
    <citation type="submission" date="2015-10" db="EMBL/GenBank/DDBJ databases">
        <title>Draft genome sequence of Novosphingobium fuchskuhlense DSM 25065 isolated from a surface water sample of the southwest basin of Lake Grosse Fuchskuhle.</title>
        <authorList>
            <person name="Ruckert C."/>
            <person name="Winkler A."/>
            <person name="Glaeser J."/>
            <person name="Grossart H.-P."/>
            <person name="Kalinowski J."/>
            <person name="Glaeser S."/>
        </authorList>
    </citation>
    <scope>NUCLEOTIDE SEQUENCE [LARGE SCALE GENOMIC DNA]</scope>
    <source>
        <strain evidence="7 8">FNE08-7</strain>
    </source>
</reference>
<dbReference type="RefSeq" id="WP_067910630.1">
    <property type="nucleotide sequence ID" value="NZ_KQ954245.1"/>
</dbReference>
<keyword evidence="8" id="KW-1185">Reference proteome</keyword>
<dbReference type="GO" id="GO:0003847">
    <property type="term" value="F:1-alkyl-2-acetylglycerophosphocholine esterase activity"/>
    <property type="evidence" value="ECO:0007669"/>
    <property type="project" value="TreeGrafter"/>
</dbReference>
<dbReference type="GO" id="GO:0016042">
    <property type="term" value="P:lipid catabolic process"/>
    <property type="evidence" value="ECO:0007669"/>
    <property type="project" value="UniProtKB-KW"/>
</dbReference>
<evidence type="ECO:0000256" key="3">
    <source>
        <dbReference type="ARBA" id="ARBA00023098"/>
    </source>
</evidence>
<evidence type="ECO:0000313" key="8">
    <source>
        <dbReference type="Proteomes" id="UP000058012"/>
    </source>
</evidence>
<keyword evidence="3" id="KW-0443">Lipid metabolism</keyword>
<evidence type="ECO:0000256" key="2">
    <source>
        <dbReference type="ARBA" id="ARBA00022963"/>
    </source>
</evidence>
<accession>A0A124JUH7</accession>
<feature type="chain" id="PRO_5007174826" description="PET hydrolase/cutinase-like domain-containing protein" evidence="5">
    <location>
        <begin position="19"/>
        <end position="434"/>
    </location>
</feature>
<dbReference type="Gene3D" id="3.40.50.1820">
    <property type="entry name" value="alpha/beta hydrolase"/>
    <property type="match status" value="1"/>
</dbReference>
<feature type="region of interest" description="Disordered" evidence="4">
    <location>
        <begin position="391"/>
        <end position="417"/>
    </location>
</feature>
<feature type="signal peptide" evidence="5">
    <location>
        <begin position="1"/>
        <end position="18"/>
    </location>
</feature>
<evidence type="ECO:0000259" key="6">
    <source>
        <dbReference type="Pfam" id="PF12740"/>
    </source>
</evidence>
<dbReference type="OrthoDB" id="9814760at2"/>
<name>A0A124JUH7_9SPHN</name>
<organism evidence="7 8">
    <name type="scientific">Novosphingobium fuchskuhlense</name>
    <dbReference type="NCBI Taxonomy" id="1117702"/>
    <lineage>
        <taxon>Bacteria</taxon>
        <taxon>Pseudomonadati</taxon>
        <taxon>Pseudomonadota</taxon>
        <taxon>Alphaproteobacteria</taxon>
        <taxon>Sphingomonadales</taxon>
        <taxon>Sphingomonadaceae</taxon>
        <taxon>Novosphingobium</taxon>
    </lineage>
</organism>
<dbReference type="InterPro" id="IPR041127">
    <property type="entry name" value="PET_hydrolase/cutinase-like"/>
</dbReference>
<dbReference type="EMBL" id="LLZS01000007">
    <property type="protein sequence ID" value="KUR71254.1"/>
    <property type="molecule type" value="Genomic_DNA"/>
</dbReference>
<comment type="caution">
    <text evidence="7">The sequence shown here is derived from an EMBL/GenBank/DDBJ whole genome shotgun (WGS) entry which is preliminary data.</text>
</comment>
<keyword evidence="1" id="KW-0378">Hydrolase</keyword>
<keyword evidence="2" id="KW-0442">Lipid degradation</keyword>
<dbReference type="PANTHER" id="PTHR10272:SF0">
    <property type="entry name" value="PLATELET-ACTIVATING FACTOR ACETYLHYDROLASE"/>
    <property type="match status" value="1"/>
</dbReference>
<feature type="domain" description="PET hydrolase/cutinase-like" evidence="6">
    <location>
        <begin position="124"/>
        <end position="222"/>
    </location>
</feature>
<dbReference type="InterPro" id="IPR029058">
    <property type="entry name" value="AB_hydrolase_fold"/>
</dbReference>
<evidence type="ECO:0000256" key="5">
    <source>
        <dbReference type="SAM" id="SignalP"/>
    </source>
</evidence>
<sequence>MKPLSVFAAMLTASSVVAAPAEAAAPPSIPEIGSPALAALGPNGVGVIEKTVVDRAAVDPLGTLAKGELVRADRTMPLVIWYPAHVGPKDRRATYRASLVSEPPRPPAYFTVPALAVTDAKPAGQGYPIVLLSHGYNNDPVMLSWLGENLATKGYVVVAIRHHDPAITDTKQTPATLIRRPLDITFVLRRIRDGLLGRLGDSTRIALAGYSFGGYGALTVAGAQIDAGSPAVKRLPTALVERYTGSGPEVAALHDPAIKAVVAIAPAGGSPWAAWGANGLSGIKAPLLVVAGTADRTVGYDPGPAAIFRDAKGSDRWLLALKGAGHAIGTNPAPAEMRGTVWDFDWFEDRMWRKPRVNSIALHFITAFLDLQLKGEAAKAEYLAVPSEESDGAKWTSDDKRYDAVSEGGSNPTWKGFVKDHQDGLILRHLPPSP</sequence>
<dbReference type="Pfam" id="PF12740">
    <property type="entry name" value="PETase"/>
    <property type="match status" value="1"/>
</dbReference>
<evidence type="ECO:0000256" key="4">
    <source>
        <dbReference type="SAM" id="MobiDB-lite"/>
    </source>
</evidence>